<reference evidence="2 3" key="1">
    <citation type="submission" date="2024-01" db="EMBL/GenBank/DDBJ databases">
        <title>A draft genome for a cacao thread blight-causing isolate of Paramarasmius palmivorus.</title>
        <authorList>
            <person name="Baruah I.K."/>
            <person name="Bukari Y."/>
            <person name="Amoako-Attah I."/>
            <person name="Meinhardt L.W."/>
            <person name="Bailey B.A."/>
            <person name="Cohen S.P."/>
        </authorList>
    </citation>
    <scope>NUCLEOTIDE SEQUENCE [LARGE SCALE GENOMIC DNA]</scope>
    <source>
        <strain evidence="2 3">GH-12</strain>
    </source>
</reference>
<gene>
    <name evidence="2" type="ORF">VNI00_008977</name>
</gene>
<keyword evidence="3" id="KW-1185">Reference proteome</keyword>
<comment type="caution">
    <text evidence="2">The sequence shown here is derived from an EMBL/GenBank/DDBJ whole genome shotgun (WGS) entry which is preliminary data.</text>
</comment>
<dbReference type="Proteomes" id="UP001383192">
    <property type="component" value="Unassembled WGS sequence"/>
</dbReference>
<name>A0AAW0CUI2_9AGAR</name>
<dbReference type="AlphaFoldDB" id="A0AAW0CUI2"/>
<proteinExistence type="predicted"/>
<sequence length="501" mass="57106">MGSTLSQVAAQLSQDIDNLPPCPKATDEWHVNKKMASLLFFELQPLRHRLKQFRNTFPEDEFKRLRRKLRHRYQDGQRLASPIQGCPLEVLSTILSHAIQPVELTEMTLGTWGGNSNPLAQFTPLYPWAYVSSKFRRALLTTPRLFDHIVIHRHPRCVGKGAHRPVLMEKLNFFLSLSGALPLHVKVVLSLQWGDENHDAALPTCPIIKRLLERPWKSYNIQGSARHATILLLRQTIALITPNVLTQLELHIAEGPTRDSYRELSRLPSTITTLRLSFGCGYPDTPVSFAISLPHITDLRVRGCLRSIFTVLIGCSDVRRLEAVMVGNNVPEWYLTFTMPTIEYIEVSVDAYPGEEFLPFFRYLRAPSTRSMVVHWNISQPKITSGLFAAMDKFIWLLDDFRDLTLLGTPFSFQEARAMMGSASQLFYASSDQYRWRLSWDVEPWTWRRDGRVEDSDSLASSVEEEWGGASPSWGWRMNNSWPDAWDDGSSGGYGDATTDP</sequence>
<evidence type="ECO:0008006" key="4">
    <source>
        <dbReference type="Google" id="ProtNLM"/>
    </source>
</evidence>
<evidence type="ECO:0000256" key="1">
    <source>
        <dbReference type="SAM" id="MobiDB-lite"/>
    </source>
</evidence>
<organism evidence="2 3">
    <name type="scientific">Paramarasmius palmivorus</name>
    <dbReference type="NCBI Taxonomy" id="297713"/>
    <lineage>
        <taxon>Eukaryota</taxon>
        <taxon>Fungi</taxon>
        <taxon>Dikarya</taxon>
        <taxon>Basidiomycota</taxon>
        <taxon>Agaricomycotina</taxon>
        <taxon>Agaricomycetes</taxon>
        <taxon>Agaricomycetidae</taxon>
        <taxon>Agaricales</taxon>
        <taxon>Marasmiineae</taxon>
        <taxon>Marasmiaceae</taxon>
        <taxon>Paramarasmius</taxon>
    </lineage>
</organism>
<evidence type="ECO:0000313" key="3">
    <source>
        <dbReference type="Proteomes" id="UP001383192"/>
    </source>
</evidence>
<accession>A0AAW0CUI2</accession>
<evidence type="ECO:0000313" key="2">
    <source>
        <dbReference type="EMBL" id="KAK7041688.1"/>
    </source>
</evidence>
<dbReference type="EMBL" id="JAYKXP010000032">
    <property type="protein sequence ID" value="KAK7041688.1"/>
    <property type="molecule type" value="Genomic_DNA"/>
</dbReference>
<feature type="region of interest" description="Disordered" evidence="1">
    <location>
        <begin position="458"/>
        <end position="501"/>
    </location>
</feature>
<protein>
    <recommendedName>
        <fullName evidence="4">F-box domain-containing protein</fullName>
    </recommendedName>
</protein>